<reference evidence="4 5" key="1">
    <citation type="submission" date="2014-07" db="EMBL/GenBank/DDBJ databases">
        <title>Genome of Chryseobacterium formosense LMG 24722.</title>
        <authorList>
            <person name="Pipes S.E."/>
            <person name="Stropko S.J."/>
            <person name="Newman J.D."/>
        </authorList>
    </citation>
    <scope>NUCLEOTIDE SEQUENCE [LARGE SCALE GENOMIC DNA]</scope>
    <source>
        <strain evidence="4 5">LMG 24722</strain>
    </source>
</reference>
<sequence length="281" mass="31229">MADENVYSQNLTLDEIVFENRNKEYGAYDIRHQYPRLLTKSFIIGTSLFLVAALSPFIYLTIKNMNAPEKQEVQLDLKDVLQEDKIIEEPKEEEPPPPPPPPKEEEKIEVIQNVVPEPVKAPKIETPPPPISKQLETTTGLQNQEGVKAPAYTPPPPPPSTGTKASTAEVKPQVSDTQIYNEVEQNAEFPGGINAFRTKISNNFDGSAMSGDEGTVKTEITFVVERDGSITDVKANGKNSDFNAEAVRTVKSIKNKWTPGKINGQPVRLRFRLPLTMNFEG</sequence>
<dbReference type="Pfam" id="PF03544">
    <property type="entry name" value="TonB_C"/>
    <property type="match status" value="1"/>
</dbReference>
<dbReference type="PANTHER" id="PTHR33446:SF2">
    <property type="entry name" value="PROTEIN TONB"/>
    <property type="match status" value="1"/>
</dbReference>
<dbReference type="STRING" id="236814.IX39_18315"/>
<dbReference type="RefSeq" id="WP_034679042.1">
    <property type="nucleotide sequence ID" value="NZ_FPAP01000005.1"/>
</dbReference>
<evidence type="ECO:0000313" key="4">
    <source>
        <dbReference type="EMBL" id="KFE97723.1"/>
    </source>
</evidence>
<dbReference type="InterPro" id="IPR037682">
    <property type="entry name" value="TonB_C"/>
</dbReference>
<dbReference type="InterPro" id="IPR051045">
    <property type="entry name" value="TonB-dependent_transducer"/>
</dbReference>
<protein>
    <submittedName>
        <fullName evidence="4">Energy transducer TonB</fullName>
    </submittedName>
</protein>
<dbReference type="SUPFAM" id="SSF74653">
    <property type="entry name" value="TolA/TonB C-terminal domain"/>
    <property type="match status" value="1"/>
</dbReference>
<keyword evidence="5" id="KW-1185">Reference proteome</keyword>
<evidence type="ECO:0000256" key="1">
    <source>
        <dbReference type="SAM" id="MobiDB-lite"/>
    </source>
</evidence>
<dbReference type="GO" id="GO:0055085">
    <property type="term" value="P:transmembrane transport"/>
    <property type="evidence" value="ECO:0007669"/>
    <property type="project" value="InterPro"/>
</dbReference>
<organism evidence="4 5">
    <name type="scientific">Chryseobacterium formosense</name>
    <dbReference type="NCBI Taxonomy" id="236814"/>
    <lineage>
        <taxon>Bacteria</taxon>
        <taxon>Pseudomonadati</taxon>
        <taxon>Bacteroidota</taxon>
        <taxon>Flavobacteriia</taxon>
        <taxon>Flavobacteriales</taxon>
        <taxon>Weeksellaceae</taxon>
        <taxon>Chryseobacterium group</taxon>
        <taxon>Chryseobacterium</taxon>
    </lineage>
</organism>
<keyword evidence="2" id="KW-0812">Transmembrane</keyword>
<dbReference type="EMBL" id="JPRP01000004">
    <property type="protein sequence ID" value="KFE97723.1"/>
    <property type="molecule type" value="Genomic_DNA"/>
</dbReference>
<dbReference type="Proteomes" id="UP000028713">
    <property type="component" value="Unassembled WGS sequence"/>
</dbReference>
<dbReference type="eggNOG" id="COG0810">
    <property type="taxonomic scope" value="Bacteria"/>
</dbReference>
<dbReference type="GO" id="GO:0098797">
    <property type="term" value="C:plasma membrane protein complex"/>
    <property type="evidence" value="ECO:0007669"/>
    <property type="project" value="TreeGrafter"/>
</dbReference>
<feature type="transmembrane region" description="Helical" evidence="2">
    <location>
        <begin position="42"/>
        <end position="62"/>
    </location>
</feature>
<gene>
    <name evidence="4" type="ORF">IX39_18315</name>
</gene>
<keyword evidence="2" id="KW-0472">Membrane</keyword>
<proteinExistence type="predicted"/>
<name>A0A085YZW0_9FLAO</name>
<dbReference type="GO" id="GO:0031992">
    <property type="term" value="F:energy transducer activity"/>
    <property type="evidence" value="ECO:0007669"/>
    <property type="project" value="TreeGrafter"/>
</dbReference>
<dbReference type="Gene3D" id="3.30.1150.10">
    <property type="match status" value="1"/>
</dbReference>
<feature type="region of interest" description="Disordered" evidence="1">
    <location>
        <begin position="146"/>
        <end position="175"/>
    </location>
</feature>
<evidence type="ECO:0000259" key="3">
    <source>
        <dbReference type="Pfam" id="PF03544"/>
    </source>
</evidence>
<accession>A0A085YZW0</accession>
<dbReference type="AlphaFoldDB" id="A0A085YZW0"/>
<evidence type="ECO:0000256" key="2">
    <source>
        <dbReference type="SAM" id="Phobius"/>
    </source>
</evidence>
<dbReference type="OrthoDB" id="1095452at2"/>
<dbReference type="PANTHER" id="PTHR33446">
    <property type="entry name" value="PROTEIN TONB-RELATED"/>
    <property type="match status" value="1"/>
</dbReference>
<comment type="caution">
    <text evidence="4">The sequence shown here is derived from an EMBL/GenBank/DDBJ whole genome shotgun (WGS) entry which is preliminary data.</text>
</comment>
<evidence type="ECO:0000313" key="5">
    <source>
        <dbReference type="Proteomes" id="UP000028713"/>
    </source>
</evidence>
<feature type="domain" description="TonB C-terminal" evidence="3">
    <location>
        <begin position="209"/>
        <end position="275"/>
    </location>
</feature>
<keyword evidence="2" id="KW-1133">Transmembrane helix</keyword>